<evidence type="ECO:0000313" key="1">
    <source>
        <dbReference type="EMBL" id="KZV30514.1"/>
    </source>
</evidence>
<accession>A0A2Z7B7T1</accession>
<dbReference type="AlphaFoldDB" id="A0A2Z7B7T1"/>
<evidence type="ECO:0000313" key="2">
    <source>
        <dbReference type="Proteomes" id="UP000250235"/>
    </source>
</evidence>
<protein>
    <submittedName>
        <fullName evidence="1">Uncharacterized protein</fullName>
    </submittedName>
</protein>
<sequence length="212" mass="24564">MISSSYICSADGSHYKRSEVGLVFIVSAVELAMETSRVKSVVRNQAEAKLNQLEHDEPAETMNQLQALKSKVNQLELILRSLLKRSIEEEDAQVIVDESLVLSLKQPKSLTQDLKKAEELSGLAFHENVRSTLLLRVPLQRRLRPPNWYQSKELLKTRSKPPVRSKKWWKSTTIYRRSVRMNSNYRGFTGENDEKYRVQNTLSFEQHLVYKS</sequence>
<organism evidence="1 2">
    <name type="scientific">Dorcoceras hygrometricum</name>
    <dbReference type="NCBI Taxonomy" id="472368"/>
    <lineage>
        <taxon>Eukaryota</taxon>
        <taxon>Viridiplantae</taxon>
        <taxon>Streptophyta</taxon>
        <taxon>Embryophyta</taxon>
        <taxon>Tracheophyta</taxon>
        <taxon>Spermatophyta</taxon>
        <taxon>Magnoliopsida</taxon>
        <taxon>eudicotyledons</taxon>
        <taxon>Gunneridae</taxon>
        <taxon>Pentapetalae</taxon>
        <taxon>asterids</taxon>
        <taxon>lamiids</taxon>
        <taxon>Lamiales</taxon>
        <taxon>Gesneriaceae</taxon>
        <taxon>Didymocarpoideae</taxon>
        <taxon>Trichosporeae</taxon>
        <taxon>Loxocarpinae</taxon>
        <taxon>Dorcoceras</taxon>
    </lineage>
</organism>
<name>A0A2Z7B7T1_9LAMI</name>
<gene>
    <name evidence="1" type="ORF">F511_26842</name>
</gene>
<dbReference type="EMBL" id="KV008260">
    <property type="protein sequence ID" value="KZV30514.1"/>
    <property type="molecule type" value="Genomic_DNA"/>
</dbReference>
<proteinExistence type="predicted"/>
<reference evidence="1 2" key="1">
    <citation type="journal article" date="2015" name="Proc. Natl. Acad. Sci. U.S.A.">
        <title>The resurrection genome of Boea hygrometrica: A blueprint for survival of dehydration.</title>
        <authorList>
            <person name="Xiao L."/>
            <person name="Yang G."/>
            <person name="Zhang L."/>
            <person name="Yang X."/>
            <person name="Zhao S."/>
            <person name="Ji Z."/>
            <person name="Zhou Q."/>
            <person name="Hu M."/>
            <person name="Wang Y."/>
            <person name="Chen M."/>
            <person name="Xu Y."/>
            <person name="Jin H."/>
            <person name="Xiao X."/>
            <person name="Hu G."/>
            <person name="Bao F."/>
            <person name="Hu Y."/>
            <person name="Wan P."/>
            <person name="Li L."/>
            <person name="Deng X."/>
            <person name="Kuang T."/>
            <person name="Xiang C."/>
            <person name="Zhu J.K."/>
            <person name="Oliver M.J."/>
            <person name="He Y."/>
        </authorList>
    </citation>
    <scope>NUCLEOTIDE SEQUENCE [LARGE SCALE GENOMIC DNA]</scope>
    <source>
        <strain evidence="2">cv. XS01</strain>
    </source>
</reference>
<keyword evidence="2" id="KW-1185">Reference proteome</keyword>
<dbReference type="Proteomes" id="UP000250235">
    <property type="component" value="Unassembled WGS sequence"/>
</dbReference>